<protein>
    <submittedName>
        <fullName evidence="11">Peptidase M16 domain protein</fullName>
    </submittedName>
</protein>
<feature type="domain" description="Peptidase M16 N-terminal" evidence="9">
    <location>
        <begin position="46"/>
        <end position="96"/>
    </location>
</feature>
<proteinExistence type="inferred from homology"/>
<dbReference type="RefSeq" id="WP_013764514.1">
    <property type="nucleotide sequence ID" value="NC_015510.1"/>
</dbReference>
<evidence type="ECO:0000313" key="12">
    <source>
        <dbReference type="Proteomes" id="UP000008461"/>
    </source>
</evidence>
<reference key="2">
    <citation type="submission" date="2011-04" db="EMBL/GenBank/DDBJ databases">
        <title>Complete sequence of chromosome of Haliscomenobacter hydrossis DSM 1100.</title>
        <authorList>
            <consortium name="US DOE Joint Genome Institute (JGI-PGF)"/>
            <person name="Lucas S."/>
            <person name="Han J."/>
            <person name="Lapidus A."/>
            <person name="Bruce D."/>
            <person name="Goodwin L."/>
            <person name="Pitluck S."/>
            <person name="Peters L."/>
            <person name="Kyrpides N."/>
            <person name="Mavromatis K."/>
            <person name="Ivanova N."/>
            <person name="Ovchinnikova G."/>
            <person name="Pagani I."/>
            <person name="Daligault H."/>
            <person name="Detter J.C."/>
            <person name="Han C."/>
            <person name="Land M."/>
            <person name="Hauser L."/>
            <person name="Markowitz V."/>
            <person name="Cheng J.-F."/>
            <person name="Hugenholtz P."/>
            <person name="Woyke T."/>
            <person name="Wu D."/>
            <person name="Verbarg S."/>
            <person name="Frueling A."/>
            <person name="Brambilla E."/>
            <person name="Klenk H.-P."/>
            <person name="Eisen J.A."/>
        </authorList>
    </citation>
    <scope>NUCLEOTIDE SEQUENCE</scope>
    <source>
        <strain>DSM 1100</strain>
    </source>
</reference>
<evidence type="ECO:0000259" key="10">
    <source>
        <dbReference type="Pfam" id="PF05193"/>
    </source>
</evidence>
<name>F4KQH2_HALH1</name>
<sequence length="965" mass="111573">MHYITCCFKKGEEMMDAKIQYAFKTVPDDLLKVQRYTLPNGLQLFLSVNKNEPRVFTNIVVRAGSKQDPPETTGLAHYMEHMLFKGTSKMGTLDWEKESALLEQISDLYEAHRATQDEAERRRIYAEIDRISFEAAKLSAPSEYDKLVSNIGGRATNAYTWVEQTVYVNDIPSNELERWMRLESERFRMMALRLFHTELETVYEEFNINQDKDNRKVNTAIREVLFPSHPYGTQTTIGSAEHLRTPSQVNIQRYFQTYYVPNNMAIVMAGDFDPAEVVKLAEKYFGNYQSKPVPPFTFEPQPPLTQPAHRVVYGQEPSLVMLAWRFDQAKSDDTLYLGLIRSLLFNDQAGLLDLNLNQQQKVLESEAWFWFYEDYSVFGLYGKPRQGQTLEEVKDLLLGELNKICRGEFDEWMVEAVTTDFKLGQVMASESNDARVNAMTSSFILGIDWEHYTRRQSDIAKITKAQIVEFAQKHFSDNYVEVQKVQAEDSNVTKVEKPIITAVELNRDAISSYAQSFLETTAPSLEPVFVDFETAIESTILSSGIPLDYVRNPNNSLFRLDYIFPMGKNSDRKLGLAVQYFPYLGTDRYSSADLQRELFRLGLSFDVSNDDDYTYMSLSGLEDNMVKGLELLEHILANLKPDATILQNVISDTLTHRENAKKDRNLVLRNALSNYARYGDDSPFTYRLSAAELNQLEADELCNQIKTLNGFEHKIYYYGQFPMQEIVRLLETHHHVSTPLKKAIPSRQYNQLETKENQVVFLDFPIVQTDVMLVSKGTPRFNMDEHLMSDLFNDYFGLGLSSIVFQEIRESKALAYSTYAYYSSPRKRDWAHYLQAYVGTQPDKLSDAIPTFLQLLNEMPVVESQIEHARQAILKRIESERIIPSRVYWQARANRELGYSTDLRRDIYQRTEQARIRDLVNFHEEYVRGRAYKFLVMGSKSQVDLNYLEGFGTLKEVSLEEVFGY</sequence>
<evidence type="ECO:0000259" key="9">
    <source>
        <dbReference type="Pfam" id="PF00675"/>
    </source>
</evidence>
<evidence type="ECO:0000256" key="2">
    <source>
        <dbReference type="ARBA" id="ARBA00007261"/>
    </source>
</evidence>
<feature type="domain" description="Peptidase M16 C-terminal" evidence="10">
    <location>
        <begin position="715"/>
        <end position="859"/>
    </location>
</feature>
<keyword evidence="4" id="KW-0479">Metal-binding</keyword>
<keyword evidence="5" id="KW-0378">Hydrolase</keyword>
<keyword evidence="3" id="KW-0645">Protease</keyword>
<reference evidence="11 12" key="1">
    <citation type="journal article" date="2011" name="Stand. Genomic Sci.">
        <title>Complete genome sequence of Haliscomenobacter hydrossis type strain (O).</title>
        <authorList>
            <consortium name="US DOE Joint Genome Institute (JGI-PGF)"/>
            <person name="Daligault H."/>
            <person name="Lapidus A."/>
            <person name="Zeytun A."/>
            <person name="Nolan M."/>
            <person name="Lucas S."/>
            <person name="Del Rio T.G."/>
            <person name="Tice H."/>
            <person name="Cheng J.F."/>
            <person name="Tapia R."/>
            <person name="Han C."/>
            <person name="Goodwin L."/>
            <person name="Pitluck S."/>
            <person name="Liolios K."/>
            <person name="Pagani I."/>
            <person name="Ivanova N."/>
            <person name="Huntemann M."/>
            <person name="Mavromatis K."/>
            <person name="Mikhailova N."/>
            <person name="Pati A."/>
            <person name="Chen A."/>
            <person name="Palaniappan K."/>
            <person name="Land M."/>
            <person name="Hauser L."/>
            <person name="Brambilla E.M."/>
            <person name="Rohde M."/>
            <person name="Verbarg S."/>
            <person name="Goker M."/>
            <person name="Bristow J."/>
            <person name="Eisen J.A."/>
            <person name="Markowitz V."/>
            <person name="Hugenholtz P."/>
            <person name="Kyrpides N.C."/>
            <person name="Klenk H.P."/>
            <person name="Woyke T."/>
        </authorList>
    </citation>
    <scope>NUCLEOTIDE SEQUENCE [LARGE SCALE GENOMIC DNA]</scope>
    <source>
        <strain evidence="12">ATCC 27775 / DSM 1100 / LMG 10767 / O</strain>
    </source>
</reference>
<evidence type="ECO:0000256" key="8">
    <source>
        <dbReference type="RuleBase" id="RU004447"/>
    </source>
</evidence>
<evidence type="ECO:0000256" key="4">
    <source>
        <dbReference type="ARBA" id="ARBA00022723"/>
    </source>
</evidence>
<accession>F4KQH2</accession>
<feature type="domain" description="Peptidase M16 C-terminal" evidence="10">
    <location>
        <begin position="251"/>
        <end position="416"/>
    </location>
</feature>
<dbReference type="PANTHER" id="PTHR43690:SF17">
    <property type="entry name" value="PROTEIN YHJJ"/>
    <property type="match status" value="1"/>
</dbReference>
<dbReference type="HOGENOM" id="CLU_306466_0_0_10"/>
<dbReference type="KEGG" id="hhy:Halhy_2076"/>
<evidence type="ECO:0000256" key="5">
    <source>
        <dbReference type="ARBA" id="ARBA00022801"/>
    </source>
</evidence>
<organism evidence="11 12">
    <name type="scientific">Haliscomenobacter hydrossis (strain ATCC 27775 / DSM 1100 / LMG 10767 / O)</name>
    <dbReference type="NCBI Taxonomy" id="760192"/>
    <lineage>
        <taxon>Bacteria</taxon>
        <taxon>Pseudomonadati</taxon>
        <taxon>Bacteroidota</taxon>
        <taxon>Saprospiria</taxon>
        <taxon>Saprospirales</taxon>
        <taxon>Haliscomenobacteraceae</taxon>
        <taxon>Haliscomenobacter</taxon>
    </lineage>
</organism>
<keyword evidence="6" id="KW-0862">Zinc</keyword>
<dbReference type="InterPro" id="IPR001431">
    <property type="entry name" value="Pept_M16_Zn_BS"/>
</dbReference>
<comment type="cofactor">
    <cofactor evidence="1">
        <name>Zn(2+)</name>
        <dbReference type="ChEBI" id="CHEBI:29105"/>
    </cofactor>
</comment>
<dbReference type="GO" id="GO:0004222">
    <property type="term" value="F:metalloendopeptidase activity"/>
    <property type="evidence" value="ECO:0007669"/>
    <property type="project" value="InterPro"/>
</dbReference>
<dbReference type="GO" id="GO:0046872">
    <property type="term" value="F:metal ion binding"/>
    <property type="evidence" value="ECO:0007669"/>
    <property type="project" value="UniProtKB-KW"/>
</dbReference>
<dbReference type="Gene3D" id="3.30.830.10">
    <property type="entry name" value="Metalloenzyme, LuxS/M16 peptidase-like"/>
    <property type="match status" value="4"/>
</dbReference>
<dbReference type="Proteomes" id="UP000008461">
    <property type="component" value="Chromosome"/>
</dbReference>
<dbReference type="InterPro" id="IPR011249">
    <property type="entry name" value="Metalloenz_LuxS/M16"/>
</dbReference>
<dbReference type="EMBL" id="CP002691">
    <property type="protein sequence ID" value="AEE49961.1"/>
    <property type="molecule type" value="Genomic_DNA"/>
</dbReference>
<evidence type="ECO:0000313" key="11">
    <source>
        <dbReference type="EMBL" id="AEE49961.1"/>
    </source>
</evidence>
<gene>
    <name evidence="11" type="ordered locus">Halhy_2076</name>
</gene>
<dbReference type="Pfam" id="PF00675">
    <property type="entry name" value="Peptidase_M16"/>
    <property type="match status" value="1"/>
</dbReference>
<evidence type="ECO:0000256" key="1">
    <source>
        <dbReference type="ARBA" id="ARBA00001947"/>
    </source>
</evidence>
<dbReference type="Pfam" id="PF05193">
    <property type="entry name" value="Peptidase_M16_C"/>
    <property type="match status" value="2"/>
</dbReference>
<dbReference type="AlphaFoldDB" id="F4KQH2"/>
<keyword evidence="7" id="KW-0482">Metalloprotease</keyword>
<dbReference type="STRING" id="760192.Halhy_2076"/>
<dbReference type="PROSITE" id="PS00143">
    <property type="entry name" value="INSULINASE"/>
    <property type="match status" value="1"/>
</dbReference>
<evidence type="ECO:0000256" key="3">
    <source>
        <dbReference type="ARBA" id="ARBA00022670"/>
    </source>
</evidence>
<dbReference type="InterPro" id="IPR007863">
    <property type="entry name" value="Peptidase_M16_C"/>
</dbReference>
<dbReference type="PANTHER" id="PTHR43690">
    <property type="entry name" value="NARDILYSIN"/>
    <property type="match status" value="1"/>
</dbReference>
<keyword evidence="12" id="KW-1185">Reference proteome</keyword>
<dbReference type="GO" id="GO:0006508">
    <property type="term" value="P:proteolysis"/>
    <property type="evidence" value="ECO:0007669"/>
    <property type="project" value="UniProtKB-KW"/>
</dbReference>
<evidence type="ECO:0000256" key="6">
    <source>
        <dbReference type="ARBA" id="ARBA00022833"/>
    </source>
</evidence>
<dbReference type="InterPro" id="IPR011765">
    <property type="entry name" value="Pept_M16_N"/>
</dbReference>
<dbReference type="eggNOG" id="COG0612">
    <property type="taxonomic scope" value="Bacteria"/>
</dbReference>
<dbReference type="SUPFAM" id="SSF63411">
    <property type="entry name" value="LuxS/MPP-like metallohydrolase"/>
    <property type="match status" value="4"/>
</dbReference>
<dbReference type="InterPro" id="IPR050626">
    <property type="entry name" value="Peptidase_M16"/>
</dbReference>
<comment type="similarity">
    <text evidence="2 8">Belongs to the peptidase M16 family.</text>
</comment>
<evidence type="ECO:0000256" key="7">
    <source>
        <dbReference type="ARBA" id="ARBA00023049"/>
    </source>
</evidence>